<dbReference type="GO" id="GO:0016020">
    <property type="term" value="C:membrane"/>
    <property type="evidence" value="ECO:0007669"/>
    <property type="project" value="TreeGrafter"/>
</dbReference>
<dbReference type="Proteomes" id="UP000294621">
    <property type="component" value="Unassembled WGS sequence"/>
</dbReference>
<reference evidence="3 4" key="1">
    <citation type="submission" date="2019-03" db="EMBL/GenBank/DDBJ databases">
        <title>Genome Sequencing and Assembly of Various Microbes Isolated from Partially Reclaimed Soil and Acid Mine Drainage (AMD) Site.</title>
        <authorList>
            <person name="Steinbock B."/>
            <person name="Bechtold R."/>
            <person name="Sevigny J.L."/>
            <person name="Thomas D."/>
            <person name="Cuthill L.R."/>
            <person name="Aveiro Johannsen E.J."/>
            <person name="Thomas K."/>
            <person name="Ghosh A."/>
        </authorList>
    </citation>
    <scope>NUCLEOTIDE SEQUENCE [LARGE SCALE GENOMIC DNA]</scope>
    <source>
        <strain evidence="3 4">S-A1</strain>
    </source>
</reference>
<keyword evidence="1" id="KW-1133">Transmembrane helix</keyword>
<feature type="transmembrane region" description="Helical" evidence="1">
    <location>
        <begin position="265"/>
        <end position="283"/>
    </location>
</feature>
<evidence type="ECO:0000256" key="1">
    <source>
        <dbReference type="SAM" id="Phobius"/>
    </source>
</evidence>
<evidence type="ECO:0000313" key="3">
    <source>
        <dbReference type="EMBL" id="TDL41117.1"/>
    </source>
</evidence>
<gene>
    <name evidence="3" type="ORF">E2R57_00035</name>
</gene>
<feature type="transmembrane region" description="Helical" evidence="1">
    <location>
        <begin position="92"/>
        <end position="112"/>
    </location>
</feature>
<proteinExistence type="predicted"/>
<dbReference type="Pfam" id="PF01757">
    <property type="entry name" value="Acyl_transf_3"/>
    <property type="match status" value="1"/>
</dbReference>
<dbReference type="InterPro" id="IPR002656">
    <property type="entry name" value="Acyl_transf_3_dom"/>
</dbReference>
<name>A0A4R5YAW1_9MICC</name>
<dbReference type="OrthoDB" id="3404679at2"/>
<evidence type="ECO:0000313" key="4">
    <source>
        <dbReference type="Proteomes" id="UP000294621"/>
    </source>
</evidence>
<evidence type="ECO:0000259" key="2">
    <source>
        <dbReference type="Pfam" id="PF01757"/>
    </source>
</evidence>
<keyword evidence="1" id="KW-0812">Transmembrane</keyword>
<feature type="transmembrane region" description="Helical" evidence="1">
    <location>
        <begin position="240"/>
        <end position="259"/>
    </location>
</feature>
<keyword evidence="3" id="KW-0808">Transferase</keyword>
<feature type="transmembrane region" description="Helical" evidence="1">
    <location>
        <begin position="181"/>
        <end position="202"/>
    </location>
</feature>
<dbReference type="InterPro" id="IPR050879">
    <property type="entry name" value="Acyltransferase_3"/>
</dbReference>
<dbReference type="GO" id="GO:0009103">
    <property type="term" value="P:lipopolysaccharide biosynthetic process"/>
    <property type="evidence" value="ECO:0007669"/>
    <property type="project" value="TreeGrafter"/>
</dbReference>
<keyword evidence="1" id="KW-0472">Membrane</keyword>
<sequence length="379" mass="41483">MLNRIHGRVESGTGSQPLGEILKQHIVALDGIRGLAILAVVGYHAGLPLRYSGVVGVTLFFVLSGYLITRILDRELKEYGQIGLGKFYMRRFLRLGPAIIAAVALTSLFMVGTRDPQLGGNYWLQVVSTLTYTSDFFMASAADLQVLGHTWSLSIEEQFYLVWPVALMGVTALARSRKQAVLIVSGAAGIALVWRLVAPLVFSDWERTYYGPDTVFYALLAGCVLALLPDGVLNVPSWAGYAAVLSLAVLSAVPSISFNGIDRTITLYIGALAGLISVVAIAAAPKLDLLAIKPLVFFGTISYGWYIWHQIFFKVQPFGHRTDTLLEAIPLAGASAILAWASFRYFERPIQDKYRRLFQAGTTSLVSKSRKSGPRHQRV</sequence>
<dbReference type="EMBL" id="SMZQ01000001">
    <property type="protein sequence ID" value="TDL41117.1"/>
    <property type="molecule type" value="Genomic_DNA"/>
</dbReference>
<feature type="transmembrane region" description="Helical" evidence="1">
    <location>
        <begin position="214"/>
        <end position="233"/>
    </location>
</feature>
<feature type="transmembrane region" description="Helical" evidence="1">
    <location>
        <begin position="328"/>
        <end position="346"/>
    </location>
</feature>
<dbReference type="PANTHER" id="PTHR23028:SF53">
    <property type="entry name" value="ACYL_TRANSF_3 DOMAIN-CONTAINING PROTEIN"/>
    <property type="match status" value="1"/>
</dbReference>
<organism evidence="3 4">
    <name type="scientific">Arthrobacter nitrophenolicus</name>
    <dbReference type="NCBI Taxonomy" id="683150"/>
    <lineage>
        <taxon>Bacteria</taxon>
        <taxon>Bacillati</taxon>
        <taxon>Actinomycetota</taxon>
        <taxon>Actinomycetes</taxon>
        <taxon>Micrococcales</taxon>
        <taxon>Micrococcaceae</taxon>
        <taxon>Arthrobacter</taxon>
    </lineage>
</organism>
<keyword evidence="3" id="KW-0012">Acyltransferase</keyword>
<feature type="transmembrane region" description="Helical" evidence="1">
    <location>
        <begin position="158"/>
        <end position="174"/>
    </location>
</feature>
<dbReference type="GO" id="GO:0016747">
    <property type="term" value="F:acyltransferase activity, transferring groups other than amino-acyl groups"/>
    <property type="evidence" value="ECO:0007669"/>
    <property type="project" value="InterPro"/>
</dbReference>
<feature type="transmembrane region" description="Helical" evidence="1">
    <location>
        <begin position="290"/>
        <end position="308"/>
    </location>
</feature>
<accession>A0A4R5YAW1</accession>
<feature type="transmembrane region" description="Helical" evidence="1">
    <location>
        <begin position="51"/>
        <end position="72"/>
    </location>
</feature>
<protein>
    <submittedName>
        <fullName evidence="3">Acyltransferase</fullName>
    </submittedName>
</protein>
<comment type="caution">
    <text evidence="3">The sequence shown here is derived from an EMBL/GenBank/DDBJ whole genome shotgun (WGS) entry which is preliminary data.</text>
</comment>
<feature type="domain" description="Acyltransferase 3" evidence="2">
    <location>
        <begin position="27"/>
        <end position="341"/>
    </location>
</feature>
<dbReference type="PANTHER" id="PTHR23028">
    <property type="entry name" value="ACETYLTRANSFERASE"/>
    <property type="match status" value="1"/>
</dbReference>
<dbReference type="AlphaFoldDB" id="A0A4R5YAW1"/>
<dbReference type="RefSeq" id="WP_133345434.1">
    <property type="nucleotide sequence ID" value="NZ_SMZQ01000001.1"/>
</dbReference>